<evidence type="ECO:0000313" key="2">
    <source>
        <dbReference type="Proteomes" id="UP001221757"/>
    </source>
</evidence>
<dbReference type="AlphaFoldDB" id="A0AAD7DIT2"/>
<protein>
    <submittedName>
        <fullName evidence="1">Uncharacterized protein</fullName>
    </submittedName>
</protein>
<reference evidence="1" key="1">
    <citation type="submission" date="2023-03" db="EMBL/GenBank/DDBJ databases">
        <title>Massive genome expansion in bonnet fungi (Mycena s.s.) driven by repeated elements and novel gene families across ecological guilds.</title>
        <authorList>
            <consortium name="Lawrence Berkeley National Laboratory"/>
            <person name="Harder C.B."/>
            <person name="Miyauchi S."/>
            <person name="Viragh M."/>
            <person name="Kuo A."/>
            <person name="Thoen E."/>
            <person name="Andreopoulos B."/>
            <person name="Lu D."/>
            <person name="Skrede I."/>
            <person name="Drula E."/>
            <person name="Henrissat B."/>
            <person name="Morin E."/>
            <person name="Kohler A."/>
            <person name="Barry K."/>
            <person name="LaButti K."/>
            <person name="Morin E."/>
            <person name="Salamov A."/>
            <person name="Lipzen A."/>
            <person name="Mereny Z."/>
            <person name="Hegedus B."/>
            <person name="Baldrian P."/>
            <person name="Stursova M."/>
            <person name="Weitz H."/>
            <person name="Taylor A."/>
            <person name="Grigoriev I.V."/>
            <person name="Nagy L.G."/>
            <person name="Martin F."/>
            <person name="Kauserud H."/>
        </authorList>
    </citation>
    <scope>NUCLEOTIDE SEQUENCE</scope>
    <source>
        <strain evidence="1">CBHHK067</strain>
    </source>
</reference>
<sequence>MSSSKERPYTVDDLTDLNTAALSDIIRSQIAKWPDVSGSLMGTKKVLNGSLEDTGSHKMGVKGYQGFQANQNKKLTNKSRIDFWRFAAEFSAQYYNKNSGAAGRIGKAVKKASIETALSMAATSLDEAEKMVKLVAKFGGGGERRAQEVVNRIGSDAIDGRELSQLLVNWDKSHPV</sequence>
<dbReference type="Proteomes" id="UP001221757">
    <property type="component" value="Unassembled WGS sequence"/>
</dbReference>
<organism evidence="1 2">
    <name type="scientific">Mycena rosella</name>
    <name type="common">Pink bonnet</name>
    <name type="synonym">Agaricus rosellus</name>
    <dbReference type="NCBI Taxonomy" id="1033263"/>
    <lineage>
        <taxon>Eukaryota</taxon>
        <taxon>Fungi</taxon>
        <taxon>Dikarya</taxon>
        <taxon>Basidiomycota</taxon>
        <taxon>Agaricomycotina</taxon>
        <taxon>Agaricomycetes</taxon>
        <taxon>Agaricomycetidae</taxon>
        <taxon>Agaricales</taxon>
        <taxon>Marasmiineae</taxon>
        <taxon>Mycenaceae</taxon>
        <taxon>Mycena</taxon>
    </lineage>
</organism>
<gene>
    <name evidence="1" type="ORF">B0H17DRAFT_1200559</name>
</gene>
<proteinExistence type="predicted"/>
<comment type="caution">
    <text evidence="1">The sequence shown here is derived from an EMBL/GenBank/DDBJ whole genome shotgun (WGS) entry which is preliminary data.</text>
</comment>
<accession>A0AAD7DIT2</accession>
<name>A0AAD7DIT2_MYCRO</name>
<evidence type="ECO:0000313" key="1">
    <source>
        <dbReference type="EMBL" id="KAJ7692220.1"/>
    </source>
</evidence>
<dbReference type="EMBL" id="JARKIE010000053">
    <property type="protein sequence ID" value="KAJ7692220.1"/>
    <property type="molecule type" value="Genomic_DNA"/>
</dbReference>
<keyword evidence="2" id="KW-1185">Reference proteome</keyword>